<evidence type="ECO:0000259" key="1">
    <source>
        <dbReference type="Pfam" id="PF18765"/>
    </source>
</evidence>
<dbReference type="Gene3D" id="3.30.460.10">
    <property type="entry name" value="Beta Polymerase, domain 2"/>
    <property type="match status" value="1"/>
</dbReference>
<evidence type="ECO:0000313" key="3">
    <source>
        <dbReference type="Proteomes" id="UP000183255"/>
    </source>
</evidence>
<reference evidence="2 3" key="1">
    <citation type="submission" date="2016-10" db="EMBL/GenBank/DDBJ databases">
        <authorList>
            <person name="de Groot N.N."/>
        </authorList>
    </citation>
    <scope>NUCLEOTIDE SEQUENCE [LARGE SCALE GENOMIC DNA]</scope>
    <source>
        <strain evidence="2 3">CGMCC 1.5058</strain>
    </source>
</reference>
<dbReference type="EMBL" id="FNDZ01000001">
    <property type="protein sequence ID" value="SDH92591.1"/>
    <property type="molecule type" value="Genomic_DNA"/>
</dbReference>
<dbReference type="CDD" id="cd05403">
    <property type="entry name" value="NT_KNTase_like"/>
    <property type="match status" value="1"/>
</dbReference>
<organism evidence="2 3">
    <name type="scientific">Proteiniclasticum ruminis</name>
    <dbReference type="NCBI Taxonomy" id="398199"/>
    <lineage>
        <taxon>Bacteria</taxon>
        <taxon>Bacillati</taxon>
        <taxon>Bacillota</taxon>
        <taxon>Clostridia</taxon>
        <taxon>Eubacteriales</taxon>
        <taxon>Clostridiaceae</taxon>
        <taxon>Proteiniclasticum</taxon>
    </lineage>
</organism>
<proteinExistence type="predicted"/>
<dbReference type="Proteomes" id="UP000183255">
    <property type="component" value="Unassembled WGS sequence"/>
</dbReference>
<name>A0A1G8GE43_9CLOT</name>
<dbReference type="SUPFAM" id="SSF81301">
    <property type="entry name" value="Nucleotidyltransferase"/>
    <property type="match status" value="1"/>
</dbReference>
<dbReference type="InterPro" id="IPR043519">
    <property type="entry name" value="NT_sf"/>
</dbReference>
<dbReference type="InterPro" id="IPR041633">
    <property type="entry name" value="Polbeta"/>
</dbReference>
<feature type="domain" description="Polymerase beta nucleotidyltransferase" evidence="1">
    <location>
        <begin position="16"/>
        <end position="108"/>
    </location>
</feature>
<sequence length="297" mass="34734">MQNLIIEYQRVYHEVTKSMSDTRDILAAFVFGSIVNGDLWENSDIDFFVIYDGEEEGVENVYSMEHGVPVHFKVMSKKEFMTLKGLEVKGSYIHRIFSSSKLVFSKDSDITEHYNQCRFYPEMDRRKWTLSYLGKLIKSIDATDKFLHNRNFYGAYNSILESMELYASVYVNSRGYMISKDTIGMAAGLDPAYQEKYHYLVSGENLEMKIRGVNKYLKQTIDQEITEASEVILQYFREKSQPMSAREIISDPLFQNFDIQMEGILNLLHHKSLLKRDFREVKTPSGKELIKENVYRL</sequence>
<protein>
    <recommendedName>
        <fullName evidence="1">Polymerase beta nucleotidyltransferase domain-containing protein</fullName>
    </recommendedName>
</protein>
<gene>
    <name evidence="2" type="ORF">SAMN05421804_101228</name>
</gene>
<dbReference type="AlphaFoldDB" id="A0A1G8GE43"/>
<accession>A0A1G8GE43</accession>
<dbReference type="RefSeq" id="WP_031572999.1">
    <property type="nucleotide sequence ID" value="NZ_FNDZ01000001.1"/>
</dbReference>
<dbReference type="Gene3D" id="1.20.120.330">
    <property type="entry name" value="Nucleotidyltransferases domain 2"/>
    <property type="match status" value="1"/>
</dbReference>
<evidence type="ECO:0000313" key="2">
    <source>
        <dbReference type="EMBL" id="SDH92591.1"/>
    </source>
</evidence>
<dbReference type="Pfam" id="PF18765">
    <property type="entry name" value="Polbeta"/>
    <property type="match status" value="1"/>
</dbReference>